<evidence type="ECO:0000256" key="2">
    <source>
        <dbReference type="ARBA" id="ARBA00014415"/>
    </source>
</evidence>
<protein>
    <recommendedName>
        <fullName evidence="2">Chaperone protein DnaK</fullName>
    </recommendedName>
    <alternativeName>
        <fullName evidence="3">Chaperone protein dnaK</fullName>
    </alternativeName>
    <alternativeName>
        <fullName evidence="11">HSP70</fullName>
    </alternativeName>
    <alternativeName>
        <fullName evidence="10">Heat shock 70 kDa protein</fullName>
    </alternativeName>
    <alternativeName>
        <fullName evidence="9">Heat shock protein 70</fullName>
    </alternativeName>
</protein>
<gene>
    <name evidence="14" type="ORF">A2V91_05055</name>
</gene>
<dbReference type="FunFam" id="3.30.420.40:FF:000004">
    <property type="entry name" value="Molecular chaperone DnaK"/>
    <property type="match status" value="1"/>
</dbReference>
<dbReference type="HAMAP" id="MF_00332">
    <property type="entry name" value="DnaK"/>
    <property type="match status" value="1"/>
</dbReference>
<evidence type="ECO:0000256" key="6">
    <source>
        <dbReference type="ARBA" id="ARBA00022840"/>
    </source>
</evidence>
<dbReference type="InterPro" id="IPR018181">
    <property type="entry name" value="Heat_shock_70_CS"/>
</dbReference>
<keyword evidence="8" id="KW-0143">Chaperone</keyword>
<dbReference type="FunFam" id="3.90.640.10:FF:000003">
    <property type="entry name" value="Molecular chaperone DnaK"/>
    <property type="match status" value="1"/>
</dbReference>
<dbReference type="SUPFAM" id="SSF53067">
    <property type="entry name" value="Actin-like ATPase domain"/>
    <property type="match status" value="2"/>
</dbReference>
<dbReference type="Gene3D" id="3.90.640.10">
    <property type="entry name" value="Actin, Chain A, domain 4"/>
    <property type="match status" value="1"/>
</dbReference>
<dbReference type="InterPro" id="IPR012725">
    <property type="entry name" value="Chaperone_DnaK"/>
</dbReference>
<accession>A0A1F6T7C9</accession>
<evidence type="ECO:0000256" key="5">
    <source>
        <dbReference type="ARBA" id="ARBA00022741"/>
    </source>
</evidence>
<keyword evidence="6 12" id="KW-0067">ATP-binding</keyword>
<evidence type="ECO:0000256" key="12">
    <source>
        <dbReference type="RuleBase" id="RU003322"/>
    </source>
</evidence>
<dbReference type="PROSITE" id="PS00329">
    <property type="entry name" value="HSP70_2"/>
    <property type="match status" value="1"/>
</dbReference>
<dbReference type="PROSITE" id="PS00297">
    <property type="entry name" value="HSP70_1"/>
    <property type="match status" value="1"/>
</dbReference>
<evidence type="ECO:0000256" key="13">
    <source>
        <dbReference type="SAM" id="MobiDB-lite"/>
    </source>
</evidence>
<dbReference type="FunFam" id="1.20.1270.10:FF:000001">
    <property type="entry name" value="Molecular chaperone DnaK"/>
    <property type="match status" value="1"/>
</dbReference>
<proteinExistence type="inferred from homology"/>
<dbReference type="Pfam" id="PF00012">
    <property type="entry name" value="HSP70"/>
    <property type="match status" value="1"/>
</dbReference>
<dbReference type="SUPFAM" id="SSF100934">
    <property type="entry name" value="Heat shock protein 70kD (HSP70), C-terminal subdomain"/>
    <property type="match status" value="1"/>
</dbReference>
<feature type="region of interest" description="Disordered" evidence="13">
    <location>
        <begin position="607"/>
        <end position="636"/>
    </location>
</feature>
<comment type="caution">
    <text evidence="14">The sequence shown here is derived from an EMBL/GenBank/DDBJ whole genome shotgun (WGS) entry which is preliminary data.</text>
</comment>
<dbReference type="FunFam" id="2.60.34.10:FF:000014">
    <property type="entry name" value="Chaperone protein DnaK HSP70"/>
    <property type="match status" value="1"/>
</dbReference>
<evidence type="ECO:0000256" key="10">
    <source>
        <dbReference type="ARBA" id="ARBA00030945"/>
    </source>
</evidence>
<name>A0A1F6T7C9_9PROT</name>
<dbReference type="InterPro" id="IPR043129">
    <property type="entry name" value="ATPase_NBD"/>
</dbReference>
<dbReference type="InterPro" id="IPR029048">
    <property type="entry name" value="HSP70_C_sf"/>
</dbReference>
<dbReference type="Gene3D" id="3.30.420.40">
    <property type="match status" value="2"/>
</dbReference>
<reference evidence="14 15" key="1">
    <citation type="journal article" date="2016" name="Nat. Commun.">
        <title>Thousands of microbial genomes shed light on interconnected biogeochemical processes in an aquifer system.</title>
        <authorList>
            <person name="Anantharaman K."/>
            <person name="Brown C.T."/>
            <person name="Hug L.A."/>
            <person name="Sharon I."/>
            <person name="Castelle C.J."/>
            <person name="Probst A.J."/>
            <person name="Thomas B.C."/>
            <person name="Singh A."/>
            <person name="Wilkins M.J."/>
            <person name="Karaoz U."/>
            <person name="Brodie E.L."/>
            <person name="Williams K.H."/>
            <person name="Hubbard S.S."/>
            <person name="Banfield J.F."/>
        </authorList>
    </citation>
    <scope>NUCLEOTIDE SEQUENCE [LARGE SCALE GENOMIC DNA]</scope>
</reference>
<dbReference type="NCBIfam" id="NF003520">
    <property type="entry name" value="PRK05183.1"/>
    <property type="match status" value="1"/>
</dbReference>
<dbReference type="GO" id="GO:0140662">
    <property type="term" value="F:ATP-dependent protein folding chaperone"/>
    <property type="evidence" value="ECO:0007669"/>
    <property type="project" value="InterPro"/>
</dbReference>
<dbReference type="AlphaFoldDB" id="A0A1F6T7C9"/>
<sequence>MAKIIGIDLGTTNSCVAVMEGDKVKVIENSEGDRTTPSIVAFGDDDQVVVGQSAKRQAITNPANTLYAVKRLIGRKFSEDVVQRDIKLVPYKIVQAKNGDAWVEAHGKQMAAPEISARVLQKMKKTAEDYLGEEVTEAVITVPAYFNDSQRQATKDAGRIAGLDVKRIINEPTAAALAYGMDKKPGNTKIAVYDLGGGTFDISIIEIADVDGEHQFEVLSTNGDTFLGGEDFDKRVIDHLVDEFKKDQGIDLHTDPLALQRLKDAAEKAKIELSSNQQTEINLPYITADAKGPKHLSLKLTRAKLEALVEDLVTRTVEPCKVALKDAGLKAADVDDIILVGGQTRMPKVQEVVKNFFGKEPRKDVNPDEAVAVGAAIQGGVLGGHVKDVLLLDVTPLSLGIETLGGVMTKLIQKNTTIPTKAAQTFSTADDNQGAVTVHVLQGEREMAAGNKSLGRFDLTGIPPAARGMPQIEVAFDIDANGILHVSAKDKGTGKENKIEIKAGSGLNEDEIQRMVKDAEAHAEEDRKARELVEARNQADAMVHSVRKSLTEHGDKVDAAEKEKIEAAIKDVEGVLKGDDKDDIQKKTEALMQASHKLAEQIYKQTQAAGAGTAGAAGTENKGSGTENVVDAEFQE</sequence>
<keyword evidence="7" id="KW-0346">Stress response</keyword>
<dbReference type="EMBL" id="MFSR01000010">
    <property type="protein sequence ID" value="OGI40949.1"/>
    <property type="molecule type" value="Genomic_DNA"/>
</dbReference>
<evidence type="ECO:0000256" key="11">
    <source>
        <dbReference type="ARBA" id="ARBA00033103"/>
    </source>
</evidence>
<keyword evidence="5 12" id="KW-0547">Nucleotide-binding</keyword>
<dbReference type="PANTHER" id="PTHR19375">
    <property type="entry name" value="HEAT SHOCK PROTEIN 70KDA"/>
    <property type="match status" value="1"/>
</dbReference>
<evidence type="ECO:0000313" key="15">
    <source>
        <dbReference type="Proteomes" id="UP000179334"/>
    </source>
</evidence>
<organism evidence="14 15">
    <name type="scientific">Candidatus Muproteobacteria bacterium RBG_16_64_10</name>
    <dbReference type="NCBI Taxonomy" id="1817757"/>
    <lineage>
        <taxon>Bacteria</taxon>
        <taxon>Pseudomonadati</taxon>
        <taxon>Pseudomonadota</taxon>
        <taxon>Candidatus Muproteobacteria</taxon>
    </lineage>
</organism>
<dbReference type="CDD" id="cd10234">
    <property type="entry name" value="ASKHA_NBD_HSP70_DnaK-like"/>
    <property type="match status" value="1"/>
</dbReference>
<dbReference type="PROSITE" id="PS01036">
    <property type="entry name" value="HSP70_3"/>
    <property type="match status" value="1"/>
</dbReference>
<feature type="compositionally biased region" description="Low complexity" evidence="13">
    <location>
        <begin position="607"/>
        <end position="619"/>
    </location>
</feature>
<comment type="similarity">
    <text evidence="1 12">Belongs to the heat shock protein 70 family.</text>
</comment>
<dbReference type="InterPro" id="IPR029047">
    <property type="entry name" value="HSP70_peptide-bd_sf"/>
</dbReference>
<evidence type="ECO:0000256" key="7">
    <source>
        <dbReference type="ARBA" id="ARBA00023016"/>
    </source>
</evidence>
<evidence type="ECO:0000256" key="9">
    <source>
        <dbReference type="ARBA" id="ARBA00030019"/>
    </source>
</evidence>
<dbReference type="Gene3D" id="2.60.34.10">
    <property type="entry name" value="Substrate Binding Domain Of DNAk, Chain A, domain 1"/>
    <property type="match status" value="1"/>
</dbReference>
<dbReference type="GO" id="GO:0005524">
    <property type="term" value="F:ATP binding"/>
    <property type="evidence" value="ECO:0007669"/>
    <property type="project" value="UniProtKB-KW"/>
</dbReference>
<dbReference type="SUPFAM" id="SSF100920">
    <property type="entry name" value="Heat shock protein 70kD (HSP70), peptide-binding domain"/>
    <property type="match status" value="1"/>
</dbReference>
<dbReference type="InterPro" id="IPR013126">
    <property type="entry name" value="Hsp_70_fam"/>
</dbReference>
<evidence type="ECO:0000256" key="3">
    <source>
        <dbReference type="ARBA" id="ARBA00017249"/>
    </source>
</evidence>
<dbReference type="NCBIfam" id="TIGR02350">
    <property type="entry name" value="prok_dnaK"/>
    <property type="match status" value="1"/>
</dbReference>
<evidence type="ECO:0000256" key="4">
    <source>
        <dbReference type="ARBA" id="ARBA00022553"/>
    </source>
</evidence>
<dbReference type="PRINTS" id="PR00301">
    <property type="entry name" value="HEATSHOCK70"/>
</dbReference>
<feature type="non-terminal residue" evidence="14">
    <location>
        <position position="636"/>
    </location>
</feature>
<dbReference type="Gene3D" id="1.20.1270.10">
    <property type="match status" value="1"/>
</dbReference>
<evidence type="ECO:0000313" key="14">
    <source>
        <dbReference type="EMBL" id="OGI40949.1"/>
    </source>
</evidence>
<dbReference type="Proteomes" id="UP000179334">
    <property type="component" value="Unassembled WGS sequence"/>
</dbReference>
<evidence type="ECO:0000256" key="8">
    <source>
        <dbReference type="ARBA" id="ARBA00023186"/>
    </source>
</evidence>
<evidence type="ECO:0000256" key="1">
    <source>
        <dbReference type="ARBA" id="ARBA00007381"/>
    </source>
</evidence>
<dbReference type="NCBIfam" id="NF001413">
    <property type="entry name" value="PRK00290.1"/>
    <property type="match status" value="1"/>
</dbReference>
<dbReference type="GO" id="GO:0051082">
    <property type="term" value="F:unfolded protein binding"/>
    <property type="evidence" value="ECO:0007669"/>
    <property type="project" value="InterPro"/>
</dbReference>
<keyword evidence="4" id="KW-0597">Phosphoprotein</keyword>